<name>A0A1U8NFP7_GOSHI</name>
<gene>
    <name evidence="3" type="primary">LOC107947864</name>
</gene>
<evidence type="ECO:0000256" key="1">
    <source>
        <dbReference type="SAM" id="MobiDB-lite"/>
    </source>
</evidence>
<accession>A0A1U8NFP7</accession>
<reference evidence="3" key="2">
    <citation type="submission" date="2025-08" db="UniProtKB">
        <authorList>
            <consortium name="RefSeq"/>
        </authorList>
    </citation>
    <scope>IDENTIFICATION</scope>
</reference>
<reference evidence="2" key="1">
    <citation type="journal article" date="2020" name="Nat. Genet.">
        <title>Genomic diversifications of five Gossypium allopolyploid species and their impact on cotton improvement.</title>
        <authorList>
            <person name="Chen Z.J."/>
            <person name="Sreedasyam A."/>
            <person name="Ando A."/>
            <person name="Song Q."/>
            <person name="De Santiago L.M."/>
            <person name="Hulse-Kemp A.M."/>
            <person name="Ding M."/>
            <person name="Ye W."/>
            <person name="Kirkbride R.C."/>
            <person name="Jenkins J."/>
            <person name="Plott C."/>
            <person name="Lovell J."/>
            <person name="Lin Y.M."/>
            <person name="Vaughn R."/>
            <person name="Liu B."/>
            <person name="Simpson S."/>
            <person name="Scheffler B.E."/>
            <person name="Wen L."/>
            <person name="Saski C.A."/>
            <person name="Grover C.E."/>
            <person name="Hu G."/>
            <person name="Conover J.L."/>
            <person name="Carlson J.W."/>
            <person name="Shu S."/>
            <person name="Boston L.B."/>
            <person name="Williams M."/>
            <person name="Peterson D.G."/>
            <person name="McGee K."/>
            <person name="Jones D.C."/>
            <person name="Wendel J.F."/>
            <person name="Stelly D.M."/>
            <person name="Grimwood J."/>
            <person name="Schmutz J."/>
        </authorList>
    </citation>
    <scope>NUCLEOTIDE SEQUENCE [LARGE SCALE GENOMIC DNA]</scope>
    <source>
        <strain evidence="2">cv. TM-1</strain>
    </source>
</reference>
<dbReference type="Proteomes" id="UP000818029">
    <property type="component" value="Chromosome A04"/>
</dbReference>
<proteinExistence type="predicted"/>
<evidence type="ECO:0008006" key="4">
    <source>
        <dbReference type="Google" id="ProtNLM"/>
    </source>
</evidence>
<dbReference type="KEGG" id="ghi:107947864"/>
<sequence>MGASYNDVRRLELLNLTQEDRSVVEYEAKFLRLSRYARGMVATEYKRCVRFEDGLRDSLRVLIAPQRERDFSALVEKAKITEEVKRSERQNHEKGKAKRDSKPSNTGMRPKKKARTDGPVRSGPTVVVPIGVAMCQLCNRRHPGECGRATGACLSYREGYSSYLGAKDRLGVVMVWVEVGEYQAEVLARLRRGSLHLSMLYITVRMEILQISSLTLRISCESTSSEMSVVSLLRQSIRVSKLFRNVPLEVQRTVFLADLMELPFGESDLILEKLVKKGCKAYLAYISVSDSVDSSIKDIRTVKEFPDVFPKELPRLPPSREVEFRIELIPGTAQVSIATYRMAPKELTELKA</sequence>
<dbReference type="AlphaFoldDB" id="A0A1U8NFP7"/>
<keyword evidence="2" id="KW-1185">Reference proteome</keyword>
<protein>
    <recommendedName>
        <fullName evidence="4">Retrotransposon gag domain-containing protein</fullName>
    </recommendedName>
</protein>
<feature type="region of interest" description="Disordered" evidence="1">
    <location>
        <begin position="83"/>
        <end position="121"/>
    </location>
</feature>
<dbReference type="PANTHER" id="PTHR15503">
    <property type="entry name" value="LDOC1 RELATED"/>
    <property type="match status" value="1"/>
</dbReference>
<organism evidence="2 3">
    <name type="scientific">Gossypium hirsutum</name>
    <name type="common">Upland cotton</name>
    <name type="synonym">Gossypium mexicanum</name>
    <dbReference type="NCBI Taxonomy" id="3635"/>
    <lineage>
        <taxon>Eukaryota</taxon>
        <taxon>Viridiplantae</taxon>
        <taxon>Streptophyta</taxon>
        <taxon>Embryophyta</taxon>
        <taxon>Tracheophyta</taxon>
        <taxon>Spermatophyta</taxon>
        <taxon>Magnoliopsida</taxon>
        <taxon>eudicotyledons</taxon>
        <taxon>Gunneridae</taxon>
        <taxon>Pentapetalae</taxon>
        <taxon>rosids</taxon>
        <taxon>malvids</taxon>
        <taxon>Malvales</taxon>
        <taxon>Malvaceae</taxon>
        <taxon>Malvoideae</taxon>
        <taxon>Gossypium</taxon>
    </lineage>
</organism>
<evidence type="ECO:0000313" key="2">
    <source>
        <dbReference type="Proteomes" id="UP000818029"/>
    </source>
</evidence>
<dbReference type="PaxDb" id="3635-A0A1U8NFP7"/>
<dbReference type="PANTHER" id="PTHR15503:SF45">
    <property type="entry name" value="RNA-DIRECTED DNA POLYMERASE HOMOLOG"/>
    <property type="match status" value="1"/>
</dbReference>
<dbReference type="RefSeq" id="XP_016737861.1">
    <property type="nucleotide sequence ID" value="XM_016882372.1"/>
</dbReference>
<evidence type="ECO:0000313" key="3">
    <source>
        <dbReference type="RefSeq" id="XP_016737861.1"/>
    </source>
</evidence>
<dbReference type="GeneID" id="107947864"/>
<feature type="compositionally biased region" description="Basic and acidic residues" evidence="1">
    <location>
        <begin position="83"/>
        <end position="102"/>
    </location>
</feature>
<dbReference type="OrthoDB" id="1751882at2759"/>
<dbReference type="InterPro" id="IPR032567">
    <property type="entry name" value="RTL1-rel"/>
</dbReference>